<evidence type="ECO:0000259" key="1">
    <source>
        <dbReference type="SMART" id="SM00748"/>
    </source>
</evidence>
<dbReference type="SUPFAM" id="SSF81593">
    <property type="entry name" value="Nucleotidyltransferase substrate binding subunit/domain"/>
    <property type="match status" value="1"/>
</dbReference>
<name>A0A1T4NUA5_9FIRM</name>
<sequence>MNSNDMMQEWFTIAEKDLKSAQFLKGMHPTPLEIICYHCQQSVEKYLKGYMALQNEKIVRTHDLLVLNKKCRKYNSDFSEIEDECLRLTDYGVNVRYPFHFELTLEDVELAIKDAITIKEFILDKVE</sequence>
<proteinExistence type="predicted"/>
<dbReference type="RefSeq" id="WP_078810367.1">
    <property type="nucleotide sequence ID" value="NZ_FUWM01000016.1"/>
</dbReference>
<dbReference type="Proteomes" id="UP000190625">
    <property type="component" value="Unassembled WGS sequence"/>
</dbReference>
<dbReference type="STRING" id="142842.SAMN02745118_01922"/>
<protein>
    <submittedName>
        <fullName evidence="2">HEPN domain-containing protein</fullName>
    </submittedName>
</protein>
<feature type="domain" description="HEPN" evidence="1">
    <location>
        <begin position="11"/>
        <end position="118"/>
    </location>
</feature>
<accession>A0A1T4NUA5</accession>
<evidence type="ECO:0000313" key="3">
    <source>
        <dbReference type="Proteomes" id="UP000190625"/>
    </source>
</evidence>
<gene>
    <name evidence="2" type="ORF">SAMN02745118_01922</name>
</gene>
<dbReference type="Gene3D" id="1.20.120.330">
    <property type="entry name" value="Nucleotidyltransferases domain 2"/>
    <property type="match status" value="1"/>
</dbReference>
<evidence type="ECO:0000313" key="2">
    <source>
        <dbReference type="EMBL" id="SJZ82707.1"/>
    </source>
</evidence>
<dbReference type="InterPro" id="IPR007842">
    <property type="entry name" value="HEPN_dom"/>
</dbReference>
<organism evidence="2 3">
    <name type="scientific">Selenihalanaerobacter shriftii</name>
    <dbReference type="NCBI Taxonomy" id="142842"/>
    <lineage>
        <taxon>Bacteria</taxon>
        <taxon>Bacillati</taxon>
        <taxon>Bacillota</taxon>
        <taxon>Clostridia</taxon>
        <taxon>Halanaerobiales</taxon>
        <taxon>Halobacteroidaceae</taxon>
        <taxon>Selenihalanaerobacter</taxon>
    </lineage>
</organism>
<keyword evidence="3" id="KW-1185">Reference proteome</keyword>
<reference evidence="3" key="1">
    <citation type="submission" date="2017-02" db="EMBL/GenBank/DDBJ databases">
        <authorList>
            <person name="Varghese N."/>
            <person name="Submissions S."/>
        </authorList>
    </citation>
    <scope>NUCLEOTIDE SEQUENCE [LARGE SCALE GENOMIC DNA]</scope>
    <source>
        <strain evidence="3">ATCC BAA-73</strain>
    </source>
</reference>
<dbReference type="EMBL" id="FUWM01000016">
    <property type="protein sequence ID" value="SJZ82707.1"/>
    <property type="molecule type" value="Genomic_DNA"/>
</dbReference>
<dbReference type="AlphaFoldDB" id="A0A1T4NUA5"/>
<dbReference type="Pfam" id="PF05168">
    <property type="entry name" value="HEPN"/>
    <property type="match status" value="1"/>
</dbReference>
<dbReference type="OrthoDB" id="9808176at2"/>
<dbReference type="SMART" id="SM00748">
    <property type="entry name" value="HEPN"/>
    <property type="match status" value="1"/>
</dbReference>